<feature type="compositionally biased region" description="Basic residues" evidence="1">
    <location>
        <begin position="208"/>
        <end position="223"/>
    </location>
</feature>
<name>A0AAV9IXL6_CYACA</name>
<protein>
    <submittedName>
        <fullName evidence="2">Uncharacterized protein</fullName>
    </submittedName>
</protein>
<feature type="compositionally biased region" description="Low complexity" evidence="1">
    <location>
        <begin position="719"/>
        <end position="745"/>
    </location>
</feature>
<keyword evidence="3" id="KW-1185">Reference proteome</keyword>
<feature type="region of interest" description="Disordered" evidence="1">
    <location>
        <begin position="177"/>
        <end position="223"/>
    </location>
</feature>
<organism evidence="2 3">
    <name type="scientific">Cyanidium caldarium</name>
    <name type="common">Red alga</name>
    <dbReference type="NCBI Taxonomy" id="2771"/>
    <lineage>
        <taxon>Eukaryota</taxon>
        <taxon>Rhodophyta</taxon>
        <taxon>Bangiophyceae</taxon>
        <taxon>Cyanidiales</taxon>
        <taxon>Cyanidiaceae</taxon>
        <taxon>Cyanidium</taxon>
    </lineage>
</organism>
<evidence type="ECO:0000313" key="2">
    <source>
        <dbReference type="EMBL" id="KAK4536845.1"/>
    </source>
</evidence>
<sequence>MPELWLTSNRMQLCEWYRQLRDDPRLEGAIPKLPERWNDASELHLRLEWEEVMIRGGWHQAVNFLHSQYVGCIKEMATRRLLEILLDWIDRHPGFTDAQRKLFKDGIFGDIRDGRVREGLTARQCQMLLAVLRILRGGGEDADDGRALKRQYRFRIPFSRQAYLLYLFLTSQPLLETEEERQQREQQEARRQPGPGGPRGSARDVQNRHGRHPHGPITQRRRQHARFDAVIWRAMLSAARHASEFLDEAREEPSMILVPEGRSPTLSDHMGYDTKMWNGRRWWSHRGRNRHLQRRIHDDNESEETRAALRRLLARRKRYGPVLTPTKESLLFQSIQSNFLDVRVLRSELVDITRNKREPPHTEEQLKAALEFLNRRRDEETRDERESRQADRIAASMTAPPSPIRSVDGIRSASVDWGRAKPLTGCWVEMNNGVLTSDRFTFTRNEYDDDNHCEVFQKWHEERMSQSTTLAKAELAVSQNAGLRHIDVVKLCGNMLTMNTPQVAKARDEEYMYNEERLRWEEDLFRARHLTQDRACNAFFRFITHGKEKRDPALPMMGNASFAATGRGERVVGTARLPRTLMRAHKQWVAQGWDIDLLVIDEYLTSQRCWKCRHFTEDTAVQRLKEGNGSVEVDKGNSSRVHICLHCHEHQLNATTWGAIRDRDIDACMNMALMRLYACERGNESLRPPEFPREHVAEERRRAKEEAGAAARANVNVRAAAASRATDQQRQQQAGAGNAGRQAAAPLGDSDPLSHASSAALSAFQLDTNSCKRRWSGGRCEELAQNDRYRGRGENGNGLAARKGSVYDGLVSAKRVVKRRGPRLATIKQYELRTLSALVRHT</sequence>
<feature type="compositionally biased region" description="Basic and acidic residues" evidence="1">
    <location>
        <begin position="180"/>
        <end position="191"/>
    </location>
</feature>
<comment type="caution">
    <text evidence="2">The sequence shown here is derived from an EMBL/GenBank/DDBJ whole genome shotgun (WGS) entry which is preliminary data.</text>
</comment>
<proteinExistence type="predicted"/>
<accession>A0AAV9IXL6</accession>
<gene>
    <name evidence="2" type="ORF">CDCA_CDCA10G2870</name>
</gene>
<reference evidence="2 3" key="1">
    <citation type="submission" date="2022-07" db="EMBL/GenBank/DDBJ databases">
        <title>Genome-wide signatures of adaptation to extreme environments.</title>
        <authorList>
            <person name="Cho C.H."/>
            <person name="Yoon H.S."/>
        </authorList>
    </citation>
    <scope>NUCLEOTIDE SEQUENCE [LARGE SCALE GENOMIC DNA]</scope>
    <source>
        <strain evidence="2 3">DBV 063 E5</strain>
    </source>
</reference>
<dbReference type="Proteomes" id="UP001301350">
    <property type="component" value="Unassembled WGS sequence"/>
</dbReference>
<evidence type="ECO:0000313" key="3">
    <source>
        <dbReference type="Proteomes" id="UP001301350"/>
    </source>
</evidence>
<feature type="region of interest" description="Disordered" evidence="1">
    <location>
        <begin position="719"/>
        <end position="756"/>
    </location>
</feature>
<dbReference type="AlphaFoldDB" id="A0AAV9IXL6"/>
<dbReference type="EMBL" id="JANCYW010000010">
    <property type="protein sequence ID" value="KAK4536845.1"/>
    <property type="molecule type" value="Genomic_DNA"/>
</dbReference>
<evidence type="ECO:0000256" key="1">
    <source>
        <dbReference type="SAM" id="MobiDB-lite"/>
    </source>
</evidence>